<feature type="region of interest" description="Disordered" evidence="1">
    <location>
        <begin position="772"/>
        <end position="838"/>
    </location>
</feature>
<feature type="region of interest" description="Disordered" evidence="1">
    <location>
        <begin position="1105"/>
        <end position="1127"/>
    </location>
</feature>
<evidence type="ECO:0000313" key="2">
    <source>
        <dbReference type="EMBL" id="GET91309.1"/>
    </source>
</evidence>
<feature type="compositionally biased region" description="Basic and acidic residues" evidence="1">
    <location>
        <begin position="1432"/>
        <end position="1442"/>
    </location>
</feature>
<feature type="region of interest" description="Disordered" evidence="1">
    <location>
        <begin position="1432"/>
        <end position="1479"/>
    </location>
</feature>
<reference evidence="2" key="1">
    <citation type="submission" date="2019-11" db="EMBL/GenBank/DDBJ databases">
        <title>Leishmania tarentolae CDS.</title>
        <authorList>
            <person name="Goto Y."/>
            <person name="Yamagishi J."/>
        </authorList>
    </citation>
    <scope>NUCLEOTIDE SEQUENCE [LARGE SCALE GENOMIC DNA]</scope>
    <source>
        <strain evidence="2">Parrot Tar II</strain>
    </source>
</reference>
<feature type="compositionally biased region" description="Polar residues" evidence="1">
    <location>
        <begin position="1443"/>
        <end position="1453"/>
    </location>
</feature>
<name>A0A640KUX8_LEITA</name>
<dbReference type="Proteomes" id="UP000419144">
    <property type="component" value="Unassembled WGS sequence"/>
</dbReference>
<feature type="compositionally biased region" description="Low complexity" evidence="1">
    <location>
        <begin position="1622"/>
        <end position="1639"/>
    </location>
</feature>
<feature type="compositionally biased region" description="Polar residues" evidence="1">
    <location>
        <begin position="306"/>
        <end position="328"/>
    </location>
</feature>
<organism evidence="2 3">
    <name type="scientific">Leishmania tarentolae</name>
    <name type="common">Sauroleishmania tarentolae</name>
    <dbReference type="NCBI Taxonomy" id="5689"/>
    <lineage>
        <taxon>Eukaryota</taxon>
        <taxon>Discoba</taxon>
        <taxon>Euglenozoa</taxon>
        <taxon>Kinetoplastea</taxon>
        <taxon>Metakinetoplastina</taxon>
        <taxon>Trypanosomatida</taxon>
        <taxon>Trypanosomatidae</taxon>
        <taxon>Leishmaniinae</taxon>
        <taxon>Leishmania</taxon>
        <taxon>lizard Leishmania</taxon>
    </lineage>
</organism>
<dbReference type="EMBL" id="BLBS01000047">
    <property type="protein sequence ID" value="GET91309.1"/>
    <property type="molecule type" value="Genomic_DNA"/>
</dbReference>
<feature type="region of interest" description="Disordered" evidence="1">
    <location>
        <begin position="929"/>
        <end position="960"/>
    </location>
</feature>
<evidence type="ECO:0000256" key="1">
    <source>
        <dbReference type="SAM" id="MobiDB-lite"/>
    </source>
</evidence>
<proteinExistence type="predicted"/>
<dbReference type="VEuPathDB" id="TriTrypDB:LtaPh_3135200"/>
<feature type="compositionally biased region" description="Polar residues" evidence="1">
    <location>
        <begin position="1118"/>
        <end position="1127"/>
    </location>
</feature>
<feature type="region of interest" description="Disordered" evidence="1">
    <location>
        <begin position="362"/>
        <end position="381"/>
    </location>
</feature>
<comment type="caution">
    <text evidence="2">The sequence shown here is derived from an EMBL/GenBank/DDBJ whole genome shotgun (WGS) entry which is preliminary data.</text>
</comment>
<sequence>MGYNDNKRPMPQLRLPADYVYNPLYFVPQSKATPKGCIDEDDGVKSLQCLEDAVLPATTYLHRPLHFSPSSSNATPVRGHGNRARSGESRRTCTSGNSSLVATSSRQQRSSSSVAAVHASLRKRGHALTQEVAAWQRRSGTDYVGELSLTAAPEEVTVDSTNADLSTILRPTRATQLREEYVLHYMEERDEAAQNIFFRPKGWPLPGAALSSPCRQHRTSSASPSRNGFLTPTRPGNSSVAYLPAPRFTKAAQLRQQSTVQLMEKLARWELEKAAEEALAQLVAEAGSRRALLRLRAGARSNSSSTVFAGQQSSSVRGANAPTPFNDTHSSHHMRRCHRTPRSGSFGDAVNGVGQHIRATARSVSAHAGPREQRRPAASNFYDGQAKPLKKTENVAEAAHAPSNCPLLDAPAPLPRSKYRPLKSRKEEPRVPRGELSTAMPNETMVALSEPASRDGGERVPSPHHGFRSCLHAANLDSENLSPLAIRNVCGAAHCAPTTSAVASPAAAVPQKSEQRVLASGGHAPLPSSKHAILTVSAVRDIESTMALNEHIPLAQRSASSTSSQQRDGGESSSSFVSSIMFTVLSAPQEDIADVHAPPTQCDSHEVVTKATQRREICDDADDSSVEFQSTGRGDWKQSASLSASLAAVSAARPYVVRSAELSPVASPNLSCVPSPTHTSTSVASDEVPMSAATTALPQKQKTESSCSEEEVERIRHTLRVHECRAPRRLLEQVSEGLAQEPSAHLSERFLERRGDHPPPGDAYETLAHAHQTPATQHADDVGWGSLSRDSHLRDSSMSSSSGEAEAQRPSWSESTDWSARVSATPPQQPAGNEVAEGDVGNMMTDAEEQWDEGSVVSTQSSFTSIASYHTEVHVRVLAVQSEAVNEALEAGTSQTEPLAHCSTAKSSSAAFESRIDHRAVHNRCLKSGAPAVSHGGEASRAADETQALRGDSSAARSSPSWLWNASEGITFGLCGFAPSTASGESDASRSVVTDACTVVAGGGCSVFPSWGLPVPRTNCTHMTAAKEARQQTSIEAGLTKWCTTLEQPSRLSVDHISESRVRQPTVADVGSMLRHLPQTEVAVKKEALDSLRLPQLQESGCCTSAPPVAERPPNNAVAESTETATKGNLRPEVVPDKARALAHEKTIDDAPDVAVPLSTVVGLCTGARWDADYSSVQGEAVHRRGANQFLKGVMAAAAPEQSSLYWAGAQQPTATKNAAAVPLSVTDAPSSRAVFSRSSCVAIGREDRASEKVRGDRPAKMGGAPPSNDATVTRSVRGADDSVSDGTAGAQTAILASPPHALADTHAEAAVKKAIDPPDAVVLYDGLETALVARSSNSRSVTSPVRESAQPEEASAIPLNTTFVHSEDTTSHLSRCSSAEVGGADRAQHMAAVSVKTSLPLSAWPRALELASTPGSIMAAEHGSLSVHFTEAEQSPRERSVYTRQAASFSNSGGEEELGEGGPHSHAPTPPQYRLPQQRNQETPPYEVVLLPGASAAEERNSDATVAVTFSRSDASTRCLCASPDELPTGLSVLGLTSGKAEGTPAMPYGAASSGFSAVEEQSRVECDRAAAAPSRHTLDSSAPPSVDVTLELEAVPAQCAHDSPAGVLSSWTSSSTEFVARSPSSSPLHSSSSSAAPMATGRLMPMPLEELDASRRGDGGKVDFQLIADSDCDNLLTGDAVEVSRNIFSSTTSCDSLPNAAEVKPTEPASTDAAVMITPCRPRSPFPGSDFNTSCSQVSERITWSVGAWVDRERASASPDHAETCAAESDLGVLSRGTLSAPTVPLMQVKYLNQDM</sequence>
<feature type="region of interest" description="Disordered" evidence="1">
    <location>
        <begin position="1620"/>
        <end position="1641"/>
    </location>
</feature>
<feature type="compositionally biased region" description="Basic and acidic residues" evidence="1">
    <location>
        <begin position="424"/>
        <end position="433"/>
    </location>
</feature>
<feature type="region of interest" description="Disordered" evidence="1">
    <location>
        <begin position="304"/>
        <end position="344"/>
    </location>
</feature>
<protein>
    <submittedName>
        <fullName evidence="2">Uncharacterized protein</fullName>
    </submittedName>
</protein>
<feature type="compositionally biased region" description="Basic and acidic residues" evidence="1">
    <location>
        <begin position="1247"/>
        <end position="1260"/>
    </location>
</feature>
<keyword evidence="3" id="KW-1185">Reference proteome</keyword>
<feature type="compositionally biased region" description="Low complexity" evidence="1">
    <location>
        <begin position="555"/>
        <end position="574"/>
    </location>
</feature>
<dbReference type="OrthoDB" id="266368at2759"/>
<feature type="region of interest" description="Disordered" evidence="1">
    <location>
        <begin position="553"/>
        <end position="574"/>
    </location>
</feature>
<accession>A0A640KUX8</accession>
<gene>
    <name evidence="2" type="ORF">LtaPh_3135200</name>
</gene>
<feature type="compositionally biased region" description="Polar residues" evidence="1">
    <location>
        <begin position="219"/>
        <end position="237"/>
    </location>
</feature>
<feature type="compositionally biased region" description="Basic residues" evidence="1">
    <location>
        <begin position="331"/>
        <end position="341"/>
    </location>
</feature>
<feature type="region of interest" description="Disordered" evidence="1">
    <location>
        <begin position="66"/>
        <end position="115"/>
    </location>
</feature>
<feature type="region of interest" description="Disordered" evidence="1">
    <location>
        <begin position="393"/>
        <end position="437"/>
    </location>
</feature>
<feature type="compositionally biased region" description="Low complexity" evidence="1">
    <location>
        <begin position="104"/>
        <end position="115"/>
    </location>
</feature>
<feature type="region of interest" description="Disordered" evidence="1">
    <location>
        <begin position="210"/>
        <end position="237"/>
    </location>
</feature>
<evidence type="ECO:0000313" key="3">
    <source>
        <dbReference type="Proteomes" id="UP000419144"/>
    </source>
</evidence>
<feature type="region of interest" description="Disordered" evidence="1">
    <location>
        <begin position="1247"/>
        <end position="1287"/>
    </location>
</feature>
<feature type="compositionally biased region" description="Polar residues" evidence="1">
    <location>
        <begin position="92"/>
        <end position="103"/>
    </location>
</feature>